<feature type="transmembrane region" description="Helical" evidence="1">
    <location>
        <begin position="77"/>
        <end position="107"/>
    </location>
</feature>
<protein>
    <submittedName>
        <fullName evidence="3">CPBP family intramembrane metalloprotease</fullName>
        <ecNumber evidence="3">3.4.-.-</ecNumber>
    </submittedName>
</protein>
<feature type="domain" description="CAAX prenyl protease 2/Lysostaphin resistance protein A-like" evidence="2">
    <location>
        <begin position="127"/>
        <end position="220"/>
    </location>
</feature>
<dbReference type="Proteomes" id="UP001234343">
    <property type="component" value="Unassembled WGS sequence"/>
</dbReference>
<dbReference type="InterPro" id="IPR052710">
    <property type="entry name" value="CAAX_protease"/>
</dbReference>
<dbReference type="PANTHER" id="PTHR36435:SF1">
    <property type="entry name" value="CAAX AMINO TERMINAL PROTEASE FAMILY PROTEIN"/>
    <property type="match status" value="1"/>
</dbReference>
<dbReference type="PANTHER" id="PTHR36435">
    <property type="entry name" value="SLR1288 PROTEIN"/>
    <property type="match status" value="1"/>
</dbReference>
<feature type="transmembrane region" description="Helical" evidence="1">
    <location>
        <begin position="127"/>
        <end position="147"/>
    </location>
</feature>
<evidence type="ECO:0000256" key="1">
    <source>
        <dbReference type="SAM" id="Phobius"/>
    </source>
</evidence>
<dbReference type="EMBL" id="JAUCBP010000007">
    <property type="protein sequence ID" value="MDM7860362.1"/>
    <property type="molecule type" value="Genomic_DNA"/>
</dbReference>
<proteinExistence type="predicted"/>
<reference evidence="3 4" key="1">
    <citation type="submission" date="2023-06" db="EMBL/GenBank/DDBJ databases">
        <title>Alteromonas sp. ASW11-36 isolated from intertidal sand.</title>
        <authorList>
            <person name="Li Y."/>
        </authorList>
    </citation>
    <scope>NUCLEOTIDE SEQUENCE [LARGE SCALE GENOMIC DNA]</scope>
    <source>
        <strain evidence="3 4">ASW11-36</strain>
    </source>
</reference>
<dbReference type="GO" id="GO:0008237">
    <property type="term" value="F:metallopeptidase activity"/>
    <property type="evidence" value="ECO:0007669"/>
    <property type="project" value="UniProtKB-KW"/>
</dbReference>
<dbReference type="RefSeq" id="WP_289364666.1">
    <property type="nucleotide sequence ID" value="NZ_JAUCBP010000007.1"/>
</dbReference>
<feature type="transmembrane region" description="Helical" evidence="1">
    <location>
        <begin position="12"/>
        <end position="30"/>
    </location>
</feature>
<evidence type="ECO:0000259" key="2">
    <source>
        <dbReference type="Pfam" id="PF02517"/>
    </source>
</evidence>
<keyword evidence="4" id="KW-1185">Reference proteome</keyword>
<sequence>MGKLNKPNVLRDVLIVGSPIILLGIIGSIIGVESILGGTVINIGYVMMMLFGAIILKRQSSSWSSLGLAFPNSWAKTLFLGVVAFVGALLLFIAVQIIFIAVISLFGMNPQEIDQSRFNPINNNTELYLLMLALAWTTIAFGEEMFFRAFLITRMLGNSSIKEWQAAVIAGILFGLIHFSEGAVGILSNASFGIFFGWIFVKTGRNLWIPIIAHGFLNTMRFTILYFGVQ</sequence>
<organism evidence="3 4">
    <name type="scientific">Alteromonas arenosi</name>
    <dbReference type="NCBI Taxonomy" id="3055817"/>
    <lineage>
        <taxon>Bacteria</taxon>
        <taxon>Pseudomonadati</taxon>
        <taxon>Pseudomonadota</taxon>
        <taxon>Gammaproteobacteria</taxon>
        <taxon>Alteromonadales</taxon>
        <taxon>Alteromonadaceae</taxon>
        <taxon>Alteromonas/Salinimonas group</taxon>
        <taxon>Alteromonas</taxon>
    </lineage>
</organism>
<evidence type="ECO:0000313" key="4">
    <source>
        <dbReference type="Proteomes" id="UP001234343"/>
    </source>
</evidence>
<name>A0ABT7SVZ0_9ALTE</name>
<accession>A0ABT7SVZ0</accession>
<feature type="transmembrane region" description="Helical" evidence="1">
    <location>
        <begin position="168"/>
        <end position="201"/>
    </location>
</feature>
<keyword evidence="3" id="KW-0482">Metalloprotease</keyword>
<keyword evidence="1" id="KW-1133">Transmembrane helix</keyword>
<dbReference type="EC" id="3.4.-.-" evidence="3"/>
<evidence type="ECO:0000313" key="3">
    <source>
        <dbReference type="EMBL" id="MDM7860362.1"/>
    </source>
</evidence>
<keyword evidence="3" id="KW-0378">Hydrolase</keyword>
<comment type="caution">
    <text evidence="3">The sequence shown here is derived from an EMBL/GenBank/DDBJ whole genome shotgun (WGS) entry which is preliminary data.</text>
</comment>
<feature type="transmembrane region" description="Helical" evidence="1">
    <location>
        <begin position="36"/>
        <end position="56"/>
    </location>
</feature>
<dbReference type="InterPro" id="IPR003675">
    <property type="entry name" value="Rce1/LyrA-like_dom"/>
</dbReference>
<keyword evidence="3" id="KW-0645">Protease</keyword>
<feature type="transmembrane region" description="Helical" evidence="1">
    <location>
        <begin position="207"/>
        <end position="229"/>
    </location>
</feature>
<gene>
    <name evidence="3" type="ORF">QTP81_07120</name>
</gene>
<keyword evidence="1" id="KW-0812">Transmembrane</keyword>
<dbReference type="Pfam" id="PF02517">
    <property type="entry name" value="Rce1-like"/>
    <property type="match status" value="1"/>
</dbReference>
<keyword evidence="1" id="KW-0472">Membrane</keyword>